<dbReference type="EMBL" id="GBXM01082629">
    <property type="protein sequence ID" value="JAH25948.1"/>
    <property type="molecule type" value="Transcribed_RNA"/>
</dbReference>
<dbReference type="AlphaFoldDB" id="A0A0E9RC85"/>
<reference evidence="1" key="2">
    <citation type="journal article" date="2015" name="Fish Shellfish Immunol.">
        <title>Early steps in the European eel (Anguilla anguilla)-Vibrio vulnificus interaction in the gills: Role of the RtxA13 toxin.</title>
        <authorList>
            <person name="Callol A."/>
            <person name="Pajuelo D."/>
            <person name="Ebbesson L."/>
            <person name="Teles M."/>
            <person name="MacKenzie S."/>
            <person name="Amaro C."/>
        </authorList>
    </citation>
    <scope>NUCLEOTIDE SEQUENCE</scope>
</reference>
<proteinExistence type="predicted"/>
<name>A0A0E9RC85_ANGAN</name>
<evidence type="ECO:0000313" key="1">
    <source>
        <dbReference type="EMBL" id="JAH25948.1"/>
    </source>
</evidence>
<reference evidence="1" key="1">
    <citation type="submission" date="2014-11" db="EMBL/GenBank/DDBJ databases">
        <authorList>
            <person name="Amaro Gonzalez C."/>
        </authorList>
    </citation>
    <scope>NUCLEOTIDE SEQUENCE</scope>
</reference>
<organism evidence="1">
    <name type="scientific">Anguilla anguilla</name>
    <name type="common">European freshwater eel</name>
    <name type="synonym">Muraena anguilla</name>
    <dbReference type="NCBI Taxonomy" id="7936"/>
    <lineage>
        <taxon>Eukaryota</taxon>
        <taxon>Metazoa</taxon>
        <taxon>Chordata</taxon>
        <taxon>Craniata</taxon>
        <taxon>Vertebrata</taxon>
        <taxon>Euteleostomi</taxon>
        <taxon>Actinopterygii</taxon>
        <taxon>Neopterygii</taxon>
        <taxon>Teleostei</taxon>
        <taxon>Anguilliformes</taxon>
        <taxon>Anguillidae</taxon>
        <taxon>Anguilla</taxon>
    </lineage>
</organism>
<sequence>MKNLTVLAVNHFVDKIMNHYRLSMSKHLVCVAYSEDSLRLKVHHCSIETSAVCLTELKFFLGNVMS</sequence>
<protein>
    <submittedName>
        <fullName evidence="1">Uncharacterized protein</fullName>
    </submittedName>
</protein>
<accession>A0A0E9RC85</accession>